<dbReference type="AlphaFoldDB" id="V2XD82"/>
<dbReference type="KEGG" id="mrr:Moror_6339"/>
<evidence type="ECO:0000313" key="3">
    <source>
        <dbReference type="Proteomes" id="UP000017559"/>
    </source>
</evidence>
<dbReference type="STRING" id="1381753.V2XD82"/>
<keyword evidence="1" id="KW-0812">Transmembrane</keyword>
<name>V2XD82_MONRO</name>
<dbReference type="EMBL" id="AWSO01000035">
    <property type="protein sequence ID" value="ESK97118.1"/>
    <property type="molecule type" value="Genomic_DNA"/>
</dbReference>
<keyword evidence="1" id="KW-0472">Membrane</keyword>
<reference evidence="2 3" key="1">
    <citation type="journal article" date="2014" name="BMC Genomics">
        <title>Genome and secretome analysis of the hemibiotrophic fungal pathogen, Moniliophthora roreri, which causes frosty pod rot disease of cacao: mechanisms of the biotrophic and necrotrophic phases.</title>
        <authorList>
            <person name="Meinhardt L.W."/>
            <person name="Costa G.G.L."/>
            <person name="Thomazella D.P.T."/>
            <person name="Teixeira P.J.P.L."/>
            <person name="Carazzolle M.F."/>
            <person name="Schuster S.C."/>
            <person name="Carlson J.E."/>
            <person name="Guiltinan M.J."/>
            <person name="Mieczkowski P."/>
            <person name="Farmer A."/>
            <person name="Ramaraj T."/>
            <person name="Crozier J."/>
            <person name="Davis R.E."/>
            <person name="Shao J."/>
            <person name="Melnick R.L."/>
            <person name="Pereira G.A.G."/>
            <person name="Bailey B.A."/>
        </authorList>
    </citation>
    <scope>NUCLEOTIDE SEQUENCE [LARGE SCALE GENOMIC DNA]</scope>
    <source>
        <strain evidence="2 3">MCA 2997</strain>
    </source>
</reference>
<accession>V2XD82</accession>
<evidence type="ECO:0000313" key="2">
    <source>
        <dbReference type="EMBL" id="ESK97118.1"/>
    </source>
</evidence>
<gene>
    <name evidence="2" type="ORF">Moror_6339</name>
</gene>
<keyword evidence="3" id="KW-1185">Reference proteome</keyword>
<sequence length="235" mass="26121">MFVKSGAQRKGSEIILHLSPAQAPPSTVPFELQNQITVATWEVRIGAVLHASARYSKPWFERIWFFIALVSLVVIPVALQPIVRSAIITRDQEGFITTTSLAKVNAILFSTFLGTLLLFLIPIATWKYIGHRHLNALAQKWTKADRVEFGQNVACHWTVKSPGVFRDGIVLLIGLPAGVAPTSFHPNAYLPSYINGPLDADASYYYPYKAEPGLPRMSVVGNIPLYMDEKRAFKV</sequence>
<proteinExistence type="predicted"/>
<feature type="transmembrane region" description="Helical" evidence="1">
    <location>
        <begin position="107"/>
        <end position="129"/>
    </location>
</feature>
<organism evidence="2 3">
    <name type="scientific">Moniliophthora roreri (strain MCA 2997)</name>
    <name type="common">Cocoa frosty pod rot fungus</name>
    <name type="synonym">Crinipellis roreri</name>
    <dbReference type="NCBI Taxonomy" id="1381753"/>
    <lineage>
        <taxon>Eukaryota</taxon>
        <taxon>Fungi</taxon>
        <taxon>Dikarya</taxon>
        <taxon>Basidiomycota</taxon>
        <taxon>Agaricomycotina</taxon>
        <taxon>Agaricomycetes</taxon>
        <taxon>Agaricomycetidae</taxon>
        <taxon>Agaricales</taxon>
        <taxon>Marasmiineae</taxon>
        <taxon>Marasmiaceae</taxon>
        <taxon>Moniliophthora</taxon>
    </lineage>
</organism>
<evidence type="ECO:0000256" key="1">
    <source>
        <dbReference type="SAM" id="Phobius"/>
    </source>
</evidence>
<comment type="caution">
    <text evidence="2">The sequence shown here is derived from an EMBL/GenBank/DDBJ whole genome shotgun (WGS) entry which is preliminary data.</text>
</comment>
<keyword evidence="1" id="KW-1133">Transmembrane helix</keyword>
<protein>
    <submittedName>
        <fullName evidence="2">Uncharacterized protein</fullName>
    </submittedName>
</protein>
<feature type="transmembrane region" description="Helical" evidence="1">
    <location>
        <begin position="63"/>
        <end position="87"/>
    </location>
</feature>
<dbReference type="Proteomes" id="UP000017559">
    <property type="component" value="Unassembled WGS sequence"/>
</dbReference>
<dbReference type="HOGENOM" id="CLU_085148_0_0_1"/>
<dbReference type="OrthoDB" id="2504001at2759"/>